<gene>
    <name evidence="1" type="ORF">EDD78_101140</name>
</gene>
<dbReference type="GO" id="GO:0006261">
    <property type="term" value="P:DNA-templated DNA replication"/>
    <property type="evidence" value="ECO:0007669"/>
    <property type="project" value="TreeGrafter"/>
</dbReference>
<dbReference type="PANTHER" id="PTHR11669">
    <property type="entry name" value="REPLICATION FACTOR C / DNA POLYMERASE III GAMMA-TAU SUBUNIT"/>
    <property type="match status" value="1"/>
</dbReference>
<comment type="caution">
    <text evidence="1">The sequence shown here is derived from an EMBL/GenBank/DDBJ whole genome shotgun (WGS) entry which is preliminary data.</text>
</comment>
<evidence type="ECO:0000313" key="1">
    <source>
        <dbReference type="EMBL" id="TCL45159.1"/>
    </source>
</evidence>
<sequence length="324" mass="35672">MLLDALLSNEQNKAALVRLGADGRLPHAIILEGERGSGRFTLARLISAMAVCRRSGAGCGECPDCKMALEGQHPDVEVFAKSGGQGTLTIKSLRTINQSVATPPNQGRRRVVILRDIQDIAQARTLNTLLKVIEEPPEYLMFIITVDNRENLLPTILSRCLLLRMELPSPEECAGRVQELLEGGVGAQEALRMARLCGGNIGRTAQLLSDTPEARVMADALALSKALIGHERYQVLRLLQRYERDRAGYRELLCDLRVIFSQLVEQKYQPQDEELSALSQRLTALQGIKILDIIDDMSRTGQFNLNLPLTLTRLGARLTGAVLG</sequence>
<dbReference type="InterPro" id="IPR050238">
    <property type="entry name" value="DNA_Rep/Repair_Clamp_Loader"/>
</dbReference>
<dbReference type="Pfam" id="PF13177">
    <property type="entry name" value="DNA_pol3_delta2"/>
    <property type="match status" value="1"/>
</dbReference>
<dbReference type="Proteomes" id="UP000294682">
    <property type="component" value="Unassembled WGS sequence"/>
</dbReference>
<organism evidence="1 2">
    <name type="scientific">Harryflintia acetispora</name>
    <dbReference type="NCBI Taxonomy" id="1849041"/>
    <lineage>
        <taxon>Bacteria</taxon>
        <taxon>Bacillati</taxon>
        <taxon>Bacillota</taxon>
        <taxon>Clostridia</taxon>
        <taxon>Eubacteriales</taxon>
        <taxon>Oscillospiraceae</taxon>
        <taxon>Harryflintia</taxon>
    </lineage>
</organism>
<dbReference type="Gene3D" id="3.40.50.300">
    <property type="entry name" value="P-loop containing nucleotide triphosphate hydrolases"/>
    <property type="match status" value="1"/>
</dbReference>
<dbReference type="SUPFAM" id="SSF52540">
    <property type="entry name" value="P-loop containing nucleoside triphosphate hydrolases"/>
    <property type="match status" value="1"/>
</dbReference>
<proteinExistence type="predicted"/>
<dbReference type="InterPro" id="IPR027417">
    <property type="entry name" value="P-loop_NTPase"/>
</dbReference>
<accession>A0A9X8Y9H0</accession>
<protein>
    <submittedName>
        <fullName evidence="1">DNA polymerase-3 subunit delta</fullName>
    </submittedName>
</protein>
<keyword evidence="2" id="KW-1185">Reference proteome</keyword>
<name>A0A9X8Y9H0_9FIRM</name>
<dbReference type="AlphaFoldDB" id="A0A9X8Y9H0"/>
<evidence type="ECO:0000313" key="2">
    <source>
        <dbReference type="Proteomes" id="UP000294682"/>
    </source>
</evidence>
<dbReference type="EMBL" id="SLUK01000001">
    <property type="protein sequence ID" value="TCL45159.1"/>
    <property type="molecule type" value="Genomic_DNA"/>
</dbReference>
<reference evidence="1 2" key="1">
    <citation type="submission" date="2019-03" db="EMBL/GenBank/DDBJ databases">
        <title>Genomic Encyclopedia of Type Strains, Phase IV (KMG-IV): sequencing the most valuable type-strain genomes for metagenomic binning, comparative biology and taxonomic classification.</title>
        <authorList>
            <person name="Goeker M."/>
        </authorList>
    </citation>
    <scope>NUCLEOTIDE SEQUENCE [LARGE SCALE GENOMIC DNA]</scope>
    <source>
        <strain evidence="1 2">DSM 100433</strain>
    </source>
</reference>
<dbReference type="RefSeq" id="WP_132083472.1">
    <property type="nucleotide sequence ID" value="NZ_SLUK01000001.1"/>
</dbReference>
<dbReference type="PANTHER" id="PTHR11669:SF8">
    <property type="entry name" value="DNA POLYMERASE III SUBUNIT DELTA"/>
    <property type="match status" value="1"/>
</dbReference>